<dbReference type="Pfam" id="PF06035">
    <property type="entry name" value="Peptidase_C93"/>
    <property type="match status" value="1"/>
</dbReference>
<name>A0AAQ2XXH9_9VIBR</name>
<gene>
    <name evidence="1" type="ORF">PUN50_11520</name>
</gene>
<organism evidence="1 2">
    <name type="scientific">Vibrio campbellii</name>
    <dbReference type="NCBI Taxonomy" id="680"/>
    <lineage>
        <taxon>Bacteria</taxon>
        <taxon>Pseudomonadati</taxon>
        <taxon>Pseudomonadota</taxon>
        <taxon>Gammaproteobacteria</taxon>
        <taxon>Vibrionales</taxon>
        <taxon>Vibrionaceae</taxon>
        <taxon>Vibrio</taxon>
    </lineage>
</organism>
<accession>A0AAQ2XXH9</accession>
<dbReference type="Gene3D" id="3.10.620.30">
    <property type="match status" value="1"/>
</dbReference>
<dbReference type="EMBL" id="CP117988">
    <property type="protein sequence ID" value="WDG07376.1"/>
    <property type="molecule type" value="Genomic_DNA"/>
</dbReference>
<dbReference type="Proteomes" id="UP001219537">
    <property type="component" value="Chromosome 1"/>
</dbReference>
<sequence>MLKLKVMMIVRFILVFSIYSTNSVLCFAQGVETLMYTQSTYQRIQYVEDAVLWGVSDYWATPVETLTKQQGDCEDIAIAKYFSLLNKRVPKEKLRLVYVLKGDSVHMVLEYFEGDLIYVLDSRYEQIYLADRYYKGTRLASFNHDYLWVNEHVFRITEITLHKWSELLDKMDFRHQARFKELETEVFR</sequence>
<dbReference type="InterPro" id="IPR010319">
    <property type="entry name" value="Transglutaminase-like_Cys_pept"/>
</dbReference>
<dbReference type="RefSeq" id="WP_274290424.1">
    <property type="nucleotide sequence ID" value="NZ_CP117988.1"/>
</dbReference>
<dbReference type="AlphaFoldDB" id="A0AAQ2XXH9"/>
<evidence type="ECO:0000313" key="2">
    <source>
        <dbReference type="Proteomes" id="UP001219537"/>
    </source>
</evidence>
<dbReference type="PANTHER" id="PTHR39327:SF1">
    <property type="entry name" value="BLR5470 PROTEIN"/>
    <property type="match status" value="1"/>
</dbReference>
<protein>
    <submittedName>
        <fullName evidence="1">Transglutaminase-like cysteine peptidase</fullName>
    </submittedName>
</protein>
<dbReference type="PANTHER" id="PTHR39327">
    <property type="match status" value="1"/>
</dbReference>
<reference evidence="1" key="1">
    <citation type="submission" date="2023-02" db="EMBL/GenBank/DDBJ databases">
        <title>Isolation, identification, and genome analysis of Vibrio campbellii in the Penaeus vannamei larvae stage.</title>
        <authorList>
            <person name="Huang T."/>
            <person name="Zhang B."/>
        </authorList>
    </citation>
    <scope>NUCLEOTIDE SEQUENCE</scope>
    <source>
        <strain evidence="1">20220413_1</strain>
    </source>
</reference>
<evidence type="ECO:0000313" key="1">
    <source>
        <dbReference type="EMBL" id="WDG07376.1"/>
    </source>
</evidence>
<proteinExistence type="predicted"/>